<dbReference type="Gene3D" id="3.60.15.10">
    <property type="entry name" value="Ribonuclease Z/Hydroxyacylglutathione hydrolase-like"/>
    <property type="match status" value="1"/>
</dbReference>
<proteinExistence type="predicted"/>
<dbReference type="PATRIC" id="fig|771875.3.peg.572"/>
<gene>
    <name evidence="2" type="ordered locus">Ferpe_0562</name>
</gene>
<evidence type="ECO:0000313" key="2">
    <source>
        <dbReference type="EMBL" id="AFG34697.1"/>
    </source>
</evidence>
<dbReference type="PANTHER" id="PTHR13754:SF13">
    <property type="entry name" value="METALLO-BETA-LACTAMASE SUPERFAMILY PROTEIN (AFU_ORTHOLOGUE AFUA_3G07630)"/>
    <property type="match status" value="1"/>
</dbReference>
<keyword evidence="2" id="KW-0378">Hydrolase</keyword>
<dbReference type="OrthoDB" id="9803916at2"/>
<evidence type="ECO:0000313" key="3">
    <source>
        <dbReference type="Proteomes" id="UP000007384"/>
    </source>
</evidence>
<dbReference type="eggNOG" id="COG1237">
    <property type="taxonomic scope" value="Bacteria"/>
</dbReference>
<dbReference type="GO" id="GO:0016787">
    <property type="term" value="F:hydrolase activity"/>
    <property type="evidence" value="ECO:0007669"/>
    <property type="project" value="UniProtKB-KW"/>
</dbReference>
<dbReference type="InterPro" id="IPR041712">
    <property type="entry name" value="DHPS-like_MBL-fold"/>
</dbReference>
<dbReference type="PANTHER" id="PTHR13754">
    <property type="entry name" value="METALLO-BETA-LACTAMASE SUPERFAMILY PROTEIN"/>
    <property type="match status" value="1"/>
</dbReference>
<dbReference type="HOGENOM" id="CLU_036012_0_0_0"/>
<dbReference type="EMBL" id="CP003260">
    <property type="protein sequence ID" value="AFG34697.1"/>
    <property type="molecule type" value="Genomic_DNA"/>
</dbReference>
<protein>
    <submittedName>
        <fullName evidence="2">Metal-dependent hydrolase, beta-lactamase superfamily II</fullName>
    </submittedName>
</protein>
<dbReference type="RefSeq" id="WP_014451162.1">
    <property type="nucleotide sequence ID" value="NC_017095.1"/>
</dbReference>
<dbReference type="KEGG" id="fpe:Ferpe_0562"/>
<feature type="domain" description="Metallo-beta-lactamase" evidence="1">
    <location>
        <begin position="32"/>
        <end position="113"/>
    </location>
</feature>
<dbReference type="SUPFAM" id="SSF56281">
    <property type="entry name" value="Metallo-hydrolase/oxidoreductase"/>
    <property type="match status" value="1"/>
</dbReference>
<organism evidence="2 3">
    <name type="scientific">Fervidobacterium pennivorans (strain DSM 9078 / Ven5)</name>
    <dbReference type="NCBI Taxonomy" id="771875"/>
    <lineage>
        <taxon>Bacteria</taxon>
        <taxon>Thermotogati</taxon>
        <taxon>Thermotogota</taxon>
        <taxon>Thermotogae</taxon>
        <taxon>Thermotogales</taxon>
        <taxon>Fervidobacteriaceae</taxon>
        <taxon>Fervidobacterium</taxon>
    </lineage>
</organism>
<dbReference type="InterPro" id="IPR036866">
    <property type="entry name" value="RibonucZ/Hydroxyglut_hydro"/>
</dbReference>
<keyword evidence="3" id="KW-1185">Reference proteome</keyword>
<dbReference type="STRING" id="771875.Ferpe_0562"/>
<evidence type="ECO:0000259" key="1">
    <source>
        <dbReference type="Pfam" id="PF00753"/>
    </source>
</evidence>
<name>H9UB04_FERPD</name>
<accession>H9UB04</accession>
<dbReference type="InterPro" id="IPR001279">
    <property type="entry name" value="Metallo-B-lactamas"/>
</dbReference>
<dbReference type="Proteomes" id="UP000007384">
    <property type="component" value="Chromosome"/>
</dbReference>
<dbReference type="GO" id="GO:0016740">
    <property type="term" value="F:transferase activity"/>
    <property type="evidence" value="ECO:0007669"/>
    <property type="project" value="TreeGrafter"/>
</dbReference>
<sequence length="264" mass="29968">MQNNSPLITIGSTNLTILCDDTLQSPLHSEHGFSLLVERTGEPTILFDTGTTNIFMKNAEILGKDLTTVEYIVISHGHYDHAGGLKYLTYLGKKFKVYLRQDAFLPKYSGERFTGIDWEVIKDAFEYVIVKDKIVKITNFIYAFGPAWMRNNFEEPDPNFQIIKNNERARDFFEEELNLIIDEGDGIVLITGCAHRGIVNIVLDALELFDKKIKLLIGGFHLYKSSEEKVDKVVSILKSLPIDQIIPLHCSGELAKMKLTVRIL</sequence>
<reference evidence="2" key="1">
    <citation type="submission" date="2012-03" db="EMBL/GenBank/DDBJ databases">
        <title>Complete sequence of Fervidobacterium pennivorans DSM 9078.</title>
        <authorList>
            <consortium name="US DOE Joint Genome Institute"/>
            <person name="Lucas S."/>
            <person name="Han J."/>
            <person name="Lapidus A."/>
            <person name="Cheng J.-F."/>
            <person name="Goodwin L."/>
            <person name="Pitluck S."/>
            <person name="Peters L."/>
            <person name="Ovchinnikova G."/>
            <person name="Lu M."/>
            <person name="Detter J.C."/>
            <person name="Han C."/>
            <person name="Tapia R."/>
            <person name="Land M."/>
            <person name="Hauser L."/>
            <person name="Kyrpides N."/>
            <person name="Ivanova N."/>
            <person name="Pagani I."/>
            <person name="Noll K.M."/>
            <person name="Woyke T."/>
        </authorList>
    </citation>
    <scope>NUCLEOTIDE SEQUENCE</scope>
    <source>
        <strain evidence="2">DSM 9078</strain>
    </source>
</reference>
<dbReference type="AlphaFoldDB" id="H9UB04"/>
<dbReference type="CDD" id="cd07713">
    <property type="entry name" value="DHPS-like_MBL-fold"/>
    <property type="match status" value="1"/>
</dbReference>
<dbReference type="InterPro" id="IPR052926">
    <property type="entry name" value="Metallo-beta-lactamase_dom"/>
</dbReference>
<dbReference type="Pfam" id="PF00753">
    <property type="entry name" value="Lactamase_B"/>
    <property type="match status" value="1"/>
</dbReference>